<dbReference type="EMBL" id="CP031052">
    <property type="protein sequence ID" value="QDZ25862.1"/>
    <property type="molecule type" value="Genomic_DNA"/>
</dbReference>
<organism evidence="1 2">
    <name type="scientific">Chloropicon primus</name>
    <dbReference type="NCBI Taxonomy" id="1764295"/>
    <lineage>
        <taxon>Eukaryota</taxon>
        <taxon>Viridiplantae</taxon>
        <taxon>Chlorophyta</taxon>
        <taxon>Chloropicophyceae</taxon>
        <taxon>Chloropicales</taxon>
        <taxon>Chloropicaceae</taxon>
        <taxon>Chloropicon</taxon>
    </lineage>
</organism>
<evidence type="ECO:0000313" key="1">
    <source>
        <dbReference type="EMBL" id="QDZ25862.1"/>
    </source>
</evidence>
<reference evidence="1 2" key="1">
    <citation type="submission" date="2018-07" db="EMBL/GenBank/DDBJ databases">
        <title>The complete nuclear genome of the prasinophyte Chloropicon primus (CCMP1205).</title>
        <authorList>
            <person name="Pombert J.-F."/>
            <person name="Otis C."/>
            <person name="Turmel M."/>
            <person name="Lemieux C."/>
        </authorList>
    </citation>
    <scope>NUCLEOTIDE SEQUENCE [LARGE SCALE GENOMIC DNA]</scope>
    <source>
        <strain evidence="1 2">CCMP1205</strain>
    </source>
</reference>
<name>A0A5B8N192_9CHLO</name>
<gene>
    <name evidence="1" type="ORF">A3770_19p83800</name>
</gene>
<proteinExistence type="predicted"/>
<dbReference type="Proteomes" id="UP000316726">
    <property type="component" value="Chromosome 19"/>
</dbReference>
<sequence length="946" mass="103219">MSKVMALSLPSLDNKVFKTSTSFKGLGLYDLTKKKNKIGKEEIFSEVVVLTEAEVCFISDKRLGTSGPPSLPIGKTRMRLMSNKSMGTSKSLASLGLTRLPEVTGKEQQVKLGANHAIVGCSDSSVKVIDCETLDVTFYLDFAKGSVPNMLCDAAFVPATSVLSTMASGKDMSFALFAAASDGNICSWLLTSEQLQAKRTQPLGVRPSSAFHVGKCGLFSCHVKRSPWQGAPHRGAEADDGNVESFDSTLYAPWHVYAFTQDGNLNIIRCVDERGRLVLGKGAQQAQTIIASLKFSTVNFAKEKKISFRCEFVTDDVFGFTITSKQRSGQQQLQFSRISIDGQKAELESLPPFELEKHLRKESAAAAAAAGGDGCPSRRTKGGKVEELKIHCLCRNGSFGGLAIGTSLGLTTLATRFEMKPRPLLISQNATDLIALKTNHGDRLALEHITCQAPPPQGGGRRGKIHSGMRRIQSVFPNPVRDLDRNAKMEFSARRKFLSVLSSRDELFLYEVCGNGLLQIDHSLGKVKDLAWNQKEERNLCVCCSTEFGPGIRFLSINTDSKQIEVIGDGEANGEILSLGSGPCLAVVTRRDGKENLEFVSWEQRRPWASGTNLNGVDLPGYSFMEWSQPQSGSSTAIQFCAIGYSNTLLILASQAGTMSYIGSLGVKGALGCLWEGECLFVNTQDAIFAAFLSSAAIPKPLQSDTMPRKMQSTLGLIAYKSLTGDLPDFSASISALCNGKFSMLSYSPGGTIWCTSEHDQVFAVDVIGLRDQLKIELEGSHFSSYLSAVESKLTSEDKNEIFNFVCQRGLLARVPQILSYAGRKEEQIWGLYSYEKMKALQLCLHYIKGMATEYDGNTLRERSLTSFEALLLTSKEILRLTESSHPDGRTKVAECLSHVCSLGKHACTRSILHLYGGSGLVDLPRHDKSSRGIDLLFEKARMSCE</sequence>
<evidence type="ECO:0000313" key="2">
    <source>
        <dbReference type="Proteomes" id="UP000316726"/>
    </source>
</evidence>
<dbReference type="SUPFAM" id="SSF69322">
    <property type="entry name" value="Tricorn protease domain 2"/>
    <property type="match status" value="1"/>
</dbReference>
<accession>A0A5B8N192</accession>
<keyword evidence="2" id="KW-1185">Reference proteome</keyword>
<protein>
    <submittedName>
        <fullName evidence="1">Uncharacterized protein</fullName>
    </submittedName>
</protein>
<dbReference type="AlphaFoldDB" id="A0A5B8N192"/>